<accession>A0A6P9EB88</accession>
<dbReference type="InParanoid" id="A0A6P9EB88"/>
<dbReference type="PANTHER" id="PTHR33067">
    <property type="entry name" value="RNA-DIRECTED DNA POLYMERASE-RELATED"/>
    <property type="match status" value="1"/>
</dbReference>
<dbReference type="InterPro" id="IPR021109">
    <property type="entry name" value="Peptidase_aspartic_dom_sf"/>
</dbReference>
<protein>
    <submittedName>
        <fullName evidence="2">Uncharacterized protein LOC118348047</fullName>
    </submittedName>
</protein>
<dbReference type="AlphaFoldDB" id="A0A6P9EB88"/>
<proteinExistence type="predicted"/>
<reference evidence="2" key="1">
    <citation type="submission" date="2025-08" db="UniProtKB">
        <authorList>
            <consortium name="RefSeq"/>
        </authorList>
    </citation>
    <scope>IDENTIFICATION</scope>
    <source>
        <tissue evidence="2">Leaves</tissue>
    </source>
</reference>
<organism evidence="1 2">
    <name type="scientific">Juglans regia</name>
    <name type="common">English walnut</name>
    <dbReference type="NCBI Taxonomy" id="51240"/>
    <lineage>
        <taxon>Eukaryota</taxon>
        <taxon>Viridiplantae</taxon>
        <taxon>Streptophyta</taxon>
        <taxon>Embryophyta</taxon>
        <taxon>Tracheophyta</taxon>
        <taxon>Spermatophyta</taxon>
        <taxon>Magnoliopsida</taxon>
        <taxon>eudicotyledons</taxon>
        <taxon>Gunneridae</taxon>
        <taxon>Pentapetalae</taxon>
        <taxon>rosids</taxon>
        <taxon>fabids</taxon>
        <taxon>Fagales</taxon>
        <taxon>Juglandaceae</taxon>
        <taxon>Juglans</taxon>
    </lineage>
</organism>
<dbReference type="KEGG" id="jre:118348047"/>
<keyword evidence="1" id="KW-1185">Reference proteome</keyword>
<dbReference type="PANTHER" id="PTHR33067:SF32">
    <property type="entry name" value="ASPARTIC PEPTIDASE DDI1-TYPE DOMAIN-CONTAINING PROTEIN"/>
    <property type="match status" value="1"/>
</dbReference>
<name>A0A6P9EB88_JUGRE</name>
<dbReference type="RefSeq" id="XP_035544689.1">
    <property type="nucleotide sequence ID" value="XM_035688796.1"/>
</dbReference>
<dbReference type="SUPFAM" id="SSF56672">
    <property type="entry name" value="DNA/RNA polymerases"/>
    <property type="match status" value="1"/>
</dbReference>
<dbReference type="Gene3D" id="2.40.70.10">
    <property type="entry name" value="Acid Proteases"/>
    <property type="match status" value="1"/>
</dbReference>
<dbReference type="Gene3D" id="3.10.10.10">
    <property type="entry name" value="HIV Type 1 Reverse Transcriptase, subunit A, domain 1"/>
    <property type="match status" value="1"/>
</dbReference>
<dbReference type="GeneID" id="118348047"/>
<sequence length="296" mass="33935">MKLNVKKKTFLMEQVSALILSETPQKFIDPGSPNISIMIGESRIERALLDLESSVNLLPFSVYKQLGLGELKKTFIMLQLADRSVKEPRDSTFPVVIFSKLNQKDEAQFIEVLRKHRSAIVWTIADIKGIEAAVCTHIIHLEDDARPVHDAQRRLNPTMKEVFKDEVFKLLTVGIIYPISDTKKDAKPRLIRWILLLQEFNINIKDKKGVENVVADHLSRLSSSSSSNVSLPLDDSFPDEQLFVINKAPWYVDIVNNLVTERMPSEWSTQDKHRFLSEVQHFSLMIHTFSNIVRTN</sequence>
<evidence type="ECO:0000313" key="2">
    <source>
        <dbReference type="RefSeq" id="XP_035544689.1"/>
    </source>
</evidence>
<gene>
    <name evidence="2" type="primary">LOC118348047</name>
</gene>
<dbReference type="OrthoDB" id="1739755at2759"/>
<evidence type="ECO:0000313" key="1">
    <source>
        <dbReference type="Proteomes" id="UP000235220"/>
    </source>
</evidence>
<dbReference type="InterPro" id="IPR043502">
    <property type="entry name" value="DNA/RNA_pol_sf"/>
</dbReference>
<dbReference type="Proteomes" id="UP000235220">
    <property type="component" value="Chromosome 3"/>
</dbReference>